<protein>
    <submittedName>
        <fullName evidence="2">Conserved hypothetical phage tail region protein</fullName>
    </submittedName>
</protein>
<feature type="region of interest" description="Disordered" evidence="1">
    <location>
        <begin position="43"/>
        <end position="63"/>
    </location>
</feature>
<reference evidence="3" key="1">
    <citation type="submission" date="2016-10" db="EMBL/GenBank/DDBJ databases">
        <authorList>
            <person name="Varghese N."/>
            <person name="Submissions S."/>
        </authorList>
    </citation>
    <scope>NUCLEOTIDE SEQUENCE [LARGE SCALE GENOMIC DNA]</scope>
    <source>
        <strain evidence="3">DSM 44771</strain>
    </source>
</reference>
<evidence type="ECO:0000313" key="2">
    <source>
        <dbReference type="EMBL" id="SFS99067.1"/>
    </source>
</evidence>
<dbReference type="Pfam" id="PF06841">
    <property type="entry name" value="Phage_T4_gp19"/>
    <property type="match status" value="1"/>
</dbReference>
<evidence type="ECO:0000313" key="3">
    <source>
        <dbReference type="Proteomes" id="UP000198852"/>
    </source>
</evidence>
<accession>A0A1I6UCN9</accession>
<name>A0A1I6UCN9_9PSEU</name>
<dbReference type="NCBIfam" id="TIGR02241">
    <property type="entry name" value="conserved hypothetical phage tail region protein"/>
    <property type="match status" value="1"/>
</dbReference>
<dbReference type="PANTHER" id="PTHR38009">
    <property type="entry name" value="CONSERVED HYPOTHETICAL PHAGE TAIL PROTEIN"/>
    <property type="match status" value="1"/>
</dbReference>
<sequence>MAQGDTLSTHRFGVELGSITVESVKEVSGLTVEQDVIETQQVTPTGERINKKQPGGQKGGEVTITRGLDKSTEFTAWIMKTLLKGDVESARENLTIEIQDTMGESVRRMQLYDCWVSRWEGPSFTAGDSNAATEQVTIVFERIEIE</sequence>
<dbReference type="STRING" id="95161.SAMN05660874_04768"/>
<proteinExistence type="predicted"/>
<gene>
    <name evidence="2" type="ORF">SAMN05660874_04768</name>
</gene>
<dbReference type="InterPro" id="IPR010667">
    <property type="entry name" value="Phage_T4_Gp19"/>
</dbReference>
<evidence type="ECO:0000256" key="1">
    <source>
        <dbReference type="SAM" id="MobiDB-lite"/>
    </source>
</evidence>
<dbReference type="OrthoDB" id="3470895at2"/>
<dbReference type="Proteomes" id="UP000198852">
    <property type="component" value="Unassembled WGS sequence"/>
</dbReference>
<dbReference type="InterPro" id="IPR011747">
    <property type="entry name" value="CHP02241"/>
</dbReference>
<dbReference type="EMBL" id="FOZX01000010">
    <property type="protein sequence ID" value="SFS99067.1"/>
    <property type="molecule type" value="Genomic_DNA"/>
</dbReference>
<organism evidence="2 3">
    <name type="scientific">Saccharopolyspora flava</name>
    <dbReference type="NCBI Taxonomy" id="95161"/>
    <lineage>
        <taxon>Bacteria</taxon>
        <taxon>Bacillati</taxon>
        <taxon>Actinomycetota</taxon>
        <taxon>Actinomycetes</taxon>
        <taxon>Pseudonocardiales</taxon>
        <taxon>Pseudonocardiaceae</taxon>
        <taxon>Saccharopolyspora</taxon>
    </lineage>
</organism>
<dbReference type="PANTHER" id="PTHR38009:SF1">
    <property type="entry name" value="CONSERVED HYPOTHETICAL PHAGE TAIL PROTEIN"/>
    <property type="match status" value="1"/>
</dbReference>
<keyword evidence="3" id="KW-1185">Reference proteome</keyword>
<dbReference type="RefSeq" id="WP_093422114.1">
    <property type="nucleotide sequence ID" value="NZ_FOZX01000010.1"/>
</dbReference>
<dbReference type="AlphaFoldDB" id="A0A1I6UCN9"/>
<dbReference type="GO" id="GO:0005198">
    <property type="term" value="F:structural molecule activity"/>
    <property type="evidence" value="ECO:0007669"/>
    <property type="project" value="InterPro"/>
</dbReference>